<organism evidence="1 2">
    <name type="scientific">Catenulispora subtropica</name>
    <dbReference type="NCBI Taxonomy" id="450798"/>
    <lineage>
        <taxon>Bacteria</taxon>
        <taxon>Bacillati</taxon>
        <taxon>Actinomycetota</taxon>
        <taxon>Actinomycetes</taxon>
        <taxon>Catenulisporales</taxon>
        <taxon>Catenulisporaceae</taxon>
        <taxon>Catenulispora</taxon>
    </lineage>
</organism>
<dbReference type="EMBL" id="BAAAQM010000014">
    <property type="protein sequence ID" value="GAA1969135.1"/>
    <property type="molecule type" value="Genomic_DNA"/>
</dbReference>
<evidence type="ECO:0000313" key="2">
    <source>
        <dbReference type="Proteomes" id="UP001499854"/>
    </source>
</evidence>
<protein>
    <recommendedName>
        <fullName evidence="3">Cholesterol esterase</fullName>
    </recommendedName>
</protein>
<proteinExistence type="predicted"/>
<accession>A0ABP5CUL6</accession>
<dbReference type="RefSeq" id="WP_344657587.1">
    <property type="nucleotide sequence ID" value="NZ_BAAAQM010000014.1"/>
</dbReference>
<dbReference type="InterPro" id="IPR046198">
    <property type="entry name" value="DUF6230"/>
</dbReference>
<name>A0ABP5CUL6_9ACTN</name>
<keyword evidence="2" id="KW-1185">Reference proteome</keyword>
<dbReference type="Pfam" id="PF19741">
    <property type="entry name" value="DUF6230"/>
    <property type="match status" value="1"/>
</dbReference>
<evidence type="ECO:0000313" key="1">
    <source>
        <dbReference type="EMBL" id="GAA1969135.1"/>
    </source>
</evidence>
<evidence type="ECO:0008006" key="3">
    <source>
        <dbReference type="Google" id="ProtNLM"/>
    </source>
</evidence>
<dbReference type="Proteomes" id="UP001499854">
    <property type="component" value="Unassembled WGS sequence"/>
</dbReference>
<sequence length="267" mass="26771">MVRVTGAVREWNRRMLETAEDGTRRGTRWGRGACAFVPSMTAIGGLGVEVASGALAVNLSVSNSQFQLYSNAVYNTSGFGAALVNQTVSGSTSGTPMARVGFAKASLNGFCAIVTQNFGTSSVPINVELVLKGGDQVLPTITAATPTFTGAPPAVTNPISANDLFFQTTGLRALGTTNLANAVLGQSADTVTVDGNPLGTQTSSGPGLAPVTVGAFGISAATGGAAGAKVDLAGLNATAYDADIVGQLTLPNLNVNVYTGTPPASPC</sequence>
<comment type="caution">
    <text evidence="1">The sequence shown here is derived from an EMBL/GenBank/DDBJ whole genome shotgun (WGS) entry which is preliminary data.</text>
</comment>
<reference evidence="2" key="1">
    <citation type="journal article" date="2019" name="Int. J. Syst. Evol. Microbiol.">
        <title>The Global Catalogue of Microorganisms (GCM) 10K type strain sequencing project: providing services to taxonomists for standard genome sequencing and annotation.</title>
        <authorList>
            <consortium name="The Broad Institute Genomics Platform"/>
            <consortium name="The Broad Institute Genome Sequencing Center for Infectious Disease"/>
            <person name="Wu L."/>
            <person name="Ma J."/>
        </authorList>
    </citation>
    <scope>NUCLEOTIDE SEQUENCE [LARGE SCALE GENOMIC DNA]</scope>
    <source>
        <strain evidence="2">JCM 16013</strain>
    </source>
</reference>
<gene>
    <name evidence="1" type="ORF">GCM10009838_29740</name>
</gene>